<proteinExistence type="predicted"/>
<dbReference type="GO" id="GO:0006508">
    <property type="term" value="P:proteolysis"/>
    <property type="evidence" value="ECO:0007669"/>
    <property type="project" value="UniProtKB-KW"/>
</dbReference>
<keyword evidence="1" id="KW-0862">Zinc</keyword>
<evidence type="ECO:0000313" key="3">
    <source>
        <dbReference type="EMBL" id="SFF00588.1"/>
    </source>
</evidence>
<keyword evidence="1" id="KW-0645">Protease</keyword>
<dbReference type="OrthoDB" id="8455098at2"/>
<dbReference type="SUPFAM" id="SSF55486">
    <property type="entry name" value="Metalloproteases ('zincins'), catalytic domain"/>
    <property type="match status" value="1"/>
</dbReference>
<feature type="binding site" evidence="1">
    <location>
        <position position="173"/>
    </location>
    <ligand>
        <name>Zn(2+)</name>
        <dbReference type="ChEBI" id="CHEBI:29105"/>
        <note>catalytic</note>
    </ligand>
</feature>
<reference evidence="4" key="1">
    <citation type="submission" date="2016-10" db="EMBL/GenBank/DDBJ databases">
        <authorList>
            <person name="Varghese N."/>
            <person name="Submissions S."/>
        </authorList>
    </citation>
    <scope>NUCLEOTIDE SEQUENCE [LARGE SCALE GENOMIC DNA]</scope>
    <source>
        <strain evidence="4">CGMCC 1.10223</strain>
    </source>
</reference>
<organism evidence="3 4">
    <name type="scientific">Paenibacillus algorifonticola</name>
    <dbReference type="NCBI Taxonomy" id="684063"/>
    <lineage>
        <taxon>Bacteria</taxon>
        <taxon>Bacillati</taxon>
        <taxon>Bacillota</taxon>
        <taxon>Bacilli</taxon>
        <taxon>Bacillales</taxon>
        <taxon>Paenibacillaceae</taxon>
        <taxon>Paenibacillus</taxon>
    </lineage>
</organism>
<dbReference type="InterPro" id="IPR001506">
    <property type="entry name" value="Peptidase_M12A"/>
</dbReference>
<dbReference type="CDD" id="cd04280">
    <property type="entry name" value="ZnMc_astacin_like"/>
    <property type="match status" value="1"/>
</dbReference>
<dbReference type="GO" id="GO:0008270">
    <property type="term" value="F:zinc ion binding"/>
    <property type="evidence" value="ECO:0007669"/>
    <property type="project" value="UniProtKB-UniRule"/>
</dbReference>
<dbReference type="Pfam" id="PF01400">
    <property type="entry name" value="Astacin"/>
    <property type="match status" value="1"/>
</dbReference>
<dbReference type="AlphaFoldDB" id="A0A1I2F761"/>
<feature type="domain" description="Peptidase M12A" evidence="2">
    <location>
        <begin position="79"/>
        <end position="274"/>
    </location>
</feature>
<feature type="binding site" evidence="1">
    <location>
        <position position="169"/>
    </location>
    <ligand>
        <name>Zn(2+)</name>
        <dbReference type="ChEBI" id="CHEBI:29105"/>
        <note>catalytic</note>
    </ligand>
</feature>
<feature type="active site" evidence="1">
    <location>
        <position position="170"/>
    </location>
</feature>
<dbReference type="PROSITE" id="PS51864">
    <property type="entry name" value="ASTACIN"/>
    <property type="match status" value="1"/>
</dbReference>
<keyword evidence="1" id="KW-0482">Metalloprotease</keyword>
<sequence length="283" mass="31173">MAEQLPEVYANDLFQKGTAETGYVYLADNQTPVKVEYIEYDNLAIVDGDIVVAEAAKMRRLKAFIEQEGQQQGSDPHVDIIIDMRRLWPRGKVFYAFDANVPASTQQDIKKAMSAIAQACPGISFSLRGTEPNYVLFKIGLGHSSYVGMIGGKQLITLGVNYVLGNIIHEIGHTLGLLHEHTKPNRDTYITVSMGNIPANKQSNFVIINHPELFKSLKYDWGSIMHYSKSAFAIDPTKPTITPTQALPSGTVMGQRTALSALDVEGINALYTTSGAAFEQQLY</sequence>
<name>A0A1I2F761_9BACL</name>
<dbReference type="PANTHER" id="PTHR10127:SF850">
    <property type="entry name" value="METALLOENDOPEPTIDASE"/>
    <property type="match status" value="1"/>
</dbReference>
<dbReference type="PANTHER" id="PTHR10127">
    <property type="entry name" value="DISCOIDIN, CUB, EGF, LAMININ , AND ZINC METALLOPROTEASE DOMAIN CONTAINING"/>
    <property type="match status" value="1"/>
</dbReference>
<dbReference type="SMART" id="SM00235">
    <property type="entry name" value="ZnMc"/>
    <property type="match status" value="1"/>
</dbReference>
<keyword evidence="4" id="KW-1185">Reference proteome</keyword>
<dbReference type="InterPro" id="IPR034035">
    <property type="entry name" value="Astacin-like_dom"/>
</dbReference>
<dbReference type="Proteomes" id="UP000183410">
    <property type="component" value="Unassembled WGS sequence"/>
</dbReference>
<protein>
    <submittedName>
        <fullName evidence="3">Astacin (Peptidase family M12A)</fullName>
    </submittedName>
</protein>
<comment type="cofactor">
    <cofactor evidence="1">
        <name>Zn(2+)</name>
        <dbReference type="ChEBI" id="CHEBI:29105"/>
    </cofactor>
    <text evidence="1">Binds 1 zinc ion per subunit.</text>
</comment>
<gene>
    <name evidence="3" type="ORF">SAMN04487969_11155</name>
</gene>
<dbReference type="EMBL" id="FONN01000011">
    <property type="protein sequence ID" value="SFF00588.1"/>
    <property type="molecule type" value="Genomic_DNA"/>
</dbReference>
<evidence type="ECO:0000313" key="4">
    <source>
        <dbReference type="Proteomes" id="UP000183410"/>
    </source>
</evidence>
<dbReference type="InterPro" id="IPR024079">
    <property type="entry name" value="MetalloPept_cat_dom_sf"/>
</dbReference>
<evidence type="ECO:0000259" key="2">
    <source>
        <dbReference type="PROSITE" id="PS51864"/>
    </source>
</evidence>
<dbReference type="RefSeq" id="WP_052737075.1">
    <property type="nucleotide sequence ID" value="NZ_FONN01000011.1"/>
</dbReference>
<accession>A0A1I2F761</accession>
<dbReference type="GO" id="GO:0004222">
    <property type="term" value="F:metalloendopeptidase activity"/>
    <property type="evidence" value="ECO:0007669"/>
    <property type="project" value="UniProtKB-UniRule"/>
</dbReference>
<dbReference type="InterPro" id="IPR006026">
    <property type="entry name" value="Peptidase_Metallo"/>
</dbReference>
<comment type="caution">
    <text evidence="1">Lacks conserved residue(s) required for the propagation of feature annotation.</text>
</comment>
<keyword evidence="1" id="KW-0479">Metal-binding</keyword>
<keyword evidence="1" id="KW-0378">Hydrolase</keyword>
<dbReference type="PRINTS" id="PR00480">
    <property type="entry name" value="ASTACIN"/>
</dbReference>
<feature type="binding site" evidence="1">
    <location>
        <position position="179"/>
    </location>
    <ligand>
        <name>Zn(2+)</name>
        <dbReference type="ChEBI" id="CHEBI:29105"/>
        <note>catalytic</note>
    </ligand>
</feature>
<evidence type="ECO:0000256" key="1">
    <source>
        <dbReference type="PROSITE-ProRule" id="PRU01211"/>
    </source>
</evidence>
<dbReference type="Gene3D" id="3.40.390.10">
    <property type="entry name" value="Collagenase (Catalytic Domain)"/>
    <property type="match status" value="1"/>
</dbReference>